<accession>A0A1L0BKR8</accession>
<dbReference type="Gene3D" id="1.20.1250.20">
    <property type="entry name" value="MFS general substrate transporter like domains"/>
    <property type="match status" value="2"/>
</dbReference>
<feature type="transmembrane region" description="Helical" evidence="8">
    <location>
        <begin position="348"/>
        <end position="374"/>
    </location>
</feature>
<evidence type="ECO:0000259" key="9">
    <source>
        <dbReference type="PROSITE" id="PS50850"/>
    </source>
</evidence>
<keyword evidence="3" id="KW-0813">Transport</keyword>
<evidence type="ECO:0000256" key="1">
    <source>
        <dbReference type="ARBA" id="ARBA00004141"/>
    </source>
</evidence>
<keyword evidence="5 8" id="KW-1133">Transmembrane helix</keyword>
<dbReference type="InterPro" id="IPR020846">
    <property type="entry name" value="MFS_dom"/>
</dbReference>
<keyword evidence="6 8" id="KW-0472">Membrane</keyword>
<comment type="similarity">
    <text evidence="2">Belongs to the major facilitator superfamily. Sugar transporter (TC 2.A.1.1) family.</text>
</comment>
<dbReference type="NCBIfam" id="TIGR00879">
    <property type="entry name" value="SP"/>
    <property type="match status" value="1"/>
</dbReference>
<dbReference type="InterPro" id="IPR036259">
    <property type="entry name" value="MFS_trans_sf"/>
</dbReference>
<dbReference type="Pfam" id="PF00083">
    <property type="entry name" value="Sugar_tr"/>
    <property type="match status" value="2"/>
</dbReference>
<name>A0A1L0BKR8_9ASCO</name>
<dbReference type="GO" id="GO:0016020">
    <property type="term" value="C:membrane"/>
    <property type="evidence" value="ECO:0007669"/>
    <property type="project" value="UniProtKB-SubCell"/>
</dbReference>
<dbReference type="PANTHER" id="PTHR48022">
    <property type="entry name" value="PLASTIDIC GLUCOSE TRANSPORTER 4"/>
    <property type="match status" value="1"/>
</dbReference>
<evidence type="ECO:0000256" key="2">
    <source>
        <dbReference type="ARBA" id="ARBA00010992"/>
    </source>
</evidence>
<feature type="compositionally biased region" description="Low complexity" evidence="7">
    <location>
        <begin position="556"/>
        <end position="573"/>
    </location>
</feature>
<gene>
    <name evidence="10" type="ORF">SAMEA4029009_CIC11G00000002221</name>
</gene>
<dbReference type="PRINTS" id="PR00171">
    <property type="entry name" value="SUGRTRNSPORT"/>
</dbReference>
<protein>
    <submittedName>
        <fullName evidence="10">CIC11C00000002221</fullName>
    </submittedName>
</protein>
<feature type="transmembrane region" description="Helical" evidence="8">
    <location>
        <begin position="253"/>
        <end position="277"/>
    </location>
</feature>
<dbReference type="AlphaFoldDB" id="A0A1L0BKR8"/>
<dbReference type="PANTHER" id="PTHR48022:SF16">
    <property type="entry name" value="HIGH GLUCOSE SENSOR RGT2-RELATED"/>
    <property type="match status" value="1"/>
</dbReference>
<feature type="region of interest" description="Disordered" evidence="7">
    <location>
        <begin position="505"/>
        <end position="573"/>
    </location>
</feature>
<dbReference type="Proteomes" id="UP000182259">
    <property type="component" value="Chromosome II"/>
</dbReference>
<evidence type="ECO:0000256" key="4">
    <source>
        <dbReference type="ARBA" id="ARBA00022692"/>
    </source>
</evidence>
<dbReference type="InterPro" id="IPR050360">
    <property type="entry name" value="MFS_Sugar_Transporters"/>
</dbReference>
<evidence type="ECO:0000256" key="6">
    <source>
        <dbReference type="ARBA" id="ARBA00023136"/>
    </source>
</evidence>
<feature type="transmembrane region" description="Helical" evidence="8">
    <location>
        <begin position="289"/>
        <end position="312"/>
    </location>
</feature>
<proteinExistence type="inferred from homology"/>
<sequence>MWLKRFRHLVGSFLYDNTVEEEYYKKMRQKSSSNSAFIVGMVAAVGGFLYGYDTGLINDIMEMNYVKSHIPGNKEGFTVHERALITAILLLGTFIGALIAPLLSDTYGRKFSIILSSAIIFNLGNALQVLATEVKLLGHHMGTSNSAGRLSGDAKDTVDCLLSYPYWSPIFVGRDVMPWYALLPESPRYYVQKNNIQAALRSLSKLRRLPDDDADLIEELVEIKANYDYEMSFGKTTILDCFRLGGGRHKQKLRITTGMGVHAFQQCSGINFIFYYGVNFFASTGIQNYYLMSFITYLVNVLFTIPGIILIDIVGRRQLLLYGGVGMSVCNFTIAIIGVTVGNQESKSIVSIVFSCCFIACFASTWGGCVWALASDIYGISIRQKAVAITASSNWLVNFTFAYITPYLIDTGLHTAALGNKIFFIWGGCNALGTVFVYFMVYETKGLKLEEVDFMYLNCENSRASTKFKSRTIDYSNMPTGPCDQSLVGTPPNHEWASRNLNDKEILNSSSSPGAHDDHNAPSVHGSDTDLEPDVSDEQLGPRVTMVPHNNILAPSLSNTSSESSENSLMSTHSATDYQKYLQSLQKETTLTTKRHPLTSQTSNSILRIPGASNKYTGTQSASIMRLNSSQSHTGTSLTNTDSFASANLPENMSLGLQLNGNMKIIAAPFFNNPPSDSDSD</sequence>
<feature type="transmembrane region" description="Helical" evidence="8">
    <location>
        <begin position="386"/>
        <end position="409"/>
    </location>
</feature>
<feature type="transmembrane region" description="Helical" evidence="8">
    <location>
        <begin position="319"/>
        <end position="342"/>
    </location>
</feature>
<evidence type="ECO:0000313" key="10">
    <source>
        <dbReference type="EMBL" id="SGZ51795.1"/>
    </source>
</evidence>
<organism evidence="10 11">
    <name type="scientific">Sungouiella intermedia</name>
    <dbReference type="NCBI Taxonomy" id="45354"/>
    <lineage>
        <taxon>Eukaryota</taxon>
        <taxon>Fungi</taxon>
        <taxon>Dikarya</taxon>
        <taxon>Ascomycota</taxon>
        <taxon>Saccharomycotina</taxon>
        <taxon>Pichiomycetes</taxon>
        <taxon>Metschnikowiaceae</taxon>
        <taxon>Sungouiella</taxon>
    </lineage>
</organism>
<dbReference type="InterPro" id="IPR003663">
    <property type="entry name" value="Sugar/inositol_transpt"/>
</dbReference>
<keyword evidence="4 8" id="KW-0812">Transmembrane</keyword>
<evidence type="ECO:0000256" key="3">
    <source>
        <dbReference type="ARBA" id="ARBA00022448"/>
    </source>
</evidence>
<feature type="transmembrane region" description="Helical" evidence="8">
    <location>
        <begin position="35"/>
        <end position="52"/>
    </location>
</feature>
<dbReference type="InterPro" id="IPR005828">
    <property type="entry name" value="MFS_sugar_transport-like"/>
</dbReference>
<feature type="compositionally biased region" description="Polar residues" evidence="7">
    <location>
        <begin position="590"/>
        <end position="606"/>
    </location>
</feature>
<dbReference type="PROSITE" id="PS00216">
    <property type="entry name" value="SUGAR_TRANSPORT_1"/>
    <property type="match status" value="1"/>
</dbReference>
<evidence type="ECO:0000256" key="5">
    <source>
        <dbReference type="ARBA" id="ARBA00022989"/>
    </source>
</evidence>
<dbReference type="GO" id="GO:0005351">
    <property type="term" value="F:carbohydrate:proton symporter activity"/>
    <property type="evidence" value="ECO:0007669"/>
    <property type="project" value="TreeGrafter"/>
</dbReference>
<dbReference type="InterPro" id="IPR005829">
    <property type="entry name" value="Sugar_transporter_CS"/>
</dbReference>
<feature type="transmembrane region" description="Helical" evidence="8">
    <location>
        <begin position="83"/>
        <end position="103"/>
    </location>
</feature>
<comment type="subcellular location">
    <subcellularLocation>
        <location evidence="1">Membrane</location>
        <topology evidence="1">Multi-pass membrane protein</topology>
    </subcellularLocation>
</comment>
<evidence type="ECO:0000313" key="11">
    <source>
        <dbReference type="Proteomes" id="UP000182259"/>
    </source>
</evidence>
<evidence type="ECO:0000256" key="8">
    <source>
        <dbReference type="SAM" id="Phobius"/>
    </source>
</evidence>
<reference evidence="10 11" key="1">
    <citation type="submission" date="2016-10" db="EMBL/GenBank/DDBJ databases">
        <authorList>
            <person name="de Groot N.N."/>
        </authorList>
    </citation>
    <scope>NUCLEOTIDE SEQUENCE [LARGE SCALE GENOMIC DNA]</scope>
    <source>
        <strain evidence="10 11">PYCC 4715</strain>
    </source>
</reference>
<dbReference type="PROSITE" id="PS50850">
    <property type="entry name" value="MFS"/>
    <property type="match status" value="1"/>
</dbReference>
<feature type="transmembrane region" description="Helical" evidence="8">
    <location>
        <begin position="421"/>
        <end position="441"/>
    </location>
</feature>
<dbReference type="SUPFAM" id="SSF103473">
    <property type="entry name" value="MFS general substrate transporter"/>
    <property type="match status" value="1"/>
</dbReference>
<dbReference type="EMBL" id="LT635765">
    <property type="protein sequence ID" value="SGZ51795.1"/>
    <property type="molecule type" value="Genomic_DNA"/>
</dbReference>
<feature type="domain" description="Major facilitator superfamily (MFS) profile" evidence="9">
    <location>
        <begin position="39"/>
        <end position="445"/>
    </location>
</feature>
<feature type="region of interest" description="Disordered" evidence="7">
    <location>
        <begin position="590"/>
        <end position="618"/>
    </location>
</feature>
<evidence type="ECO:0000256" key="7">
    <source>
        <dbReference type="SAM" id="MobiDB-lite"/>
    </source>
</evidence>